<organism evidence="3 4">
    <name type="scientific">Flagellimonas aurea</name>
    <dbReference type="NCBI Taxonomy" id="2915619"/>
    <lineage>
        <taxon>Bacteria</taxon>
        <taxon>Pseudomonadati</taxon>
        <taxon>Bacteroidota</taxon>
        <taxon>Flavobacteriia</taxon>
        <taxon>Flavobacteriales</taxon>
        <taxon>Flavobacteriaceae</taxon>
        <taxon>Flagellimonas</taxon>
    </lineage>
</organism>
<gene>
    <name evidence="3" type="ORF">J0656_19435</name>
</gene>
<proteinExistence type="predicted"/>
<protein>
    <recommendedName>
        <fullName evidence="2">CD-NTase-associated protein 15 domain-containing protein</fullName>
    </recommendedName>
</protein>
<accession>A0ABS3GB05</accession>
<feature type="transmembrane region" description="Helical" evidence="1">
    <location>
        <begin position="44"/>
        <end position="61"/>
    </location>
</feature>
<keyword evidence="1" id="KW-1133">Transmembrane helix</keyword>
<dbReference type="EMBL" id="JAFLNL010000018">
    <property type="protein sequence ID" value="MBO0356199.1"/>
    <property type="molecule type" value="Genomic_DNA"/>
</dbReference>
<keyword evidence="1" id="KW-0472">Membrane</keyword>
<reference evidence="3 4" key="1">
    <citation type="submission" date="2021-03" db="EMBL/GenBank/DDBJ databases">
        <title>Muricauda lutimaris sp. nov. and Muricauda ruestringensis sp. nov, two marine members of the Flavobacteriaceae isolated from deep sea sediments of Western Pacific.</title>
        <authorList>
            <person name="Zhao S."/>
            <person name="Liu R."/>
        </authorList>
    </citation>
    <scope>NUCLEOTIDE SEQUENCE [LARGE SCALE GENOMIC DNA]</scope>
    <source>
        <strain evidence="3 4">BC31-1-A7</strain>
    </source>
</reference>
<evidence type="ECO:0000313" key="3">
    <source>
        <dbReference type="EMBL" id="MBO0356199.1"/>
    </source>
</evidence>
<dbReference type="InterPro" id="IPR041208">
    <property type="entry name" value="Cap15"/>
</dbReference>
<keyword evidence="4" id="KW-1185">Reference proteome</keyword>
<evidence type="ECO:0000313" key="4">
    <source>
        <dbReference type="Proteomes" id="UP000664044"/>
    </source>
</evidence>
<evidence type="ECO:0000259" key="2">
    <source>
        <dbReference type="Pfam" id="PF18153"/>
    </source>
</evidence>
<comment type="caution">
    <text evidence="3">The sequence shown here is derived from an EMBL/GenBank/DDBJ whole genome shotgun (WGS) entry which is preliminary data.</text>
</comment>
<keyword evidence="1" id="KW-0812">Transmembrane</keyword>
<evidence type="ECO:0000256" key="1">
    <source>
        <dbReference type="SAM" id="Phobius"/>
    </source>
</evidence>
<dbReference type="Pfam" id="PF18153">
    <property type="entry name" value="Cap15_CD_rec"/>
    <property type="match status" value="1"/>
</dbReference>
<sequence length="217" mass="25225">MKSDFNFKYYNESKLILLVILLYIGSEALIREIINLLKAYNFEYYRFYPATALLALVFWLINKHLHKVPFLWQLLIKVPLIRGTYKGMVKYNYQGVLGHKHCKLIIYQTTSDIKVNCYFWDEDENGNKISSTQTKSESIVEDLIRKDNGLYQLLFYYQNKGSSDSSIPIKDGFNTLTLKKEGEIKRLEGGYFSKNSLSKGNGGTISVDFQTKELKHI</sequence>
<name>A0ABS3GB05_9FLAO</name>
<feature type="domain" description="CD-NTase-associated protein 15" evidence="2">
    <location>
        <begin position="77"/>
        <end position="196"/>
    </location>
</feature>
<dbReference type="Proteomes" id="UP000664044">
    <property type="component" value="Unassembled WGS sequence"/>
</dbReference>
<dbReference type="RefSeq" id="WP_207036879.1">
    <property type="nucleotide sequence ID" value="NZ_JAFLNL010000018.1"/>
</dbReference>